<evidence type="ECO:0000256" key="5">
    <source>
        <dbReference type="ARBA" id="ARBA00023136"/>
    </source>
</evidence>
<feature type="transmembrane region" description="Helical" evidence="10">
    <location>
        <begin position="256"/>
        <end position="276"/>
    </location>
</feature>
<keyword evidence="6 8" id="KW-0675">Receptor</keyword>
<keyword evidence="5 10" id="KW-0472">Membrane</keyword>
<keyword evidence="3 10" id="KW-1133">Transmembrane helix</keyword>
<feature type="compositionally biased region" description="Polar residues" evidence="9">
    <location>
        <begin position="195"/>
        <end position="220"/>
    </location>
</feature>
<evidence type="ECO:0000256" key="9">
    <source>
        <dbReference type="SAM" id="MobiDB-lite"/>
    </source>
</evidence>
<feature type="transmembrane region" description="Helical" evidence="10">
    <location>
        <begin position="155"/>
        <end position="177"/>
    </location>
</feature>
<dbReference type="PROSITE" id="PS50262">
    <property type="entry name" value="G_PROTEIN_RECEP_F1_2"/>
    <property type="match status" value="1"/>
</dbReference>
<dbReference type="PANTHER" id="PTHR24238:SF47">
    <property type="entry name" value="ECDYSTEROIDS_DOPAMINE RECEPTOR-RELATED"/>
    <property type="match status" value="1"/>
</dbReference>
<name>K1Q7I2_MAGGI</name>
<reference evidence="13" key="1">
    <citation type="journal article" date="2012" name="Nature">
        <title>The oyster genome reveals stress adaptation and complexity of shell formation.</title>
        <authorList>
            <person name="Zhang G."/>
            <person name="Fang X."/>
            <person name="Guo X."/>
            <person name="Li L."/>
            <person name="Luo R."/>
            <person name="Xu F."/>
            <person name="Yang P."/>
            <person name="Zhang L."/>
            <person name="Wang X."/>
            <person name="Qi H."/>
            <person name="Xiong Z."/>
            <person name="Que H."/>
            <person name="Xie Y."/>
            <person name="Holland P.W."/>
            <person name="Paps J."/>
            <person name="Zhu Y."/>
            <person name="Wu F."/>
            <person name="Chen Y."/>
            <person name="Wang J."/>
            <person name="Peng C."/>
            <person name="Meng J."/>
            <person name="Yang L."/>
            <person name="Liu J."/>
            <person name="Wen B."/>
            <person name="Zhang N."/>
            <person name="Huang Z."/>
            <person name="Zhu Q."/>
            <person name="Feng Y."/>
            <person name="Mount A."/>
            <person name="Hedgecock D."/>
            <person name="Xu Z."/>
            <person name="Liu Y."/>
            <person name="Domazet-Loso T."/>
            <person name="Du Y."/>
            <person name="Sun X."/>
            <person name="Zhang S."/>
            <person name="Liu B."/>
            <person name="Cheng P."/>
            <person name="Jiang X."/>
            <person name="Li J."/>
            <person name="Fan D."/>
            <person name="Wang W."/>
            <person name="Fu W."/>
            <person name="Wang T."/>
            <person name="Wang B."/>
            <person name="Zhang J."/>
            <person name="Peng Z."/>
            <person name="Li Y."/>
            <person name="Li N."/>
            <person name="Wang J."/>
            <person name="Chen M."/>
            <person name="He Y."/>
            <person name="Tan F."/>
            <person name="Song X."/>
            <person name="Zheng Q."/>
            <person name="Huang R."/>
            <person name="Yang H."/>
            <person name="Du X."/>
            <person name="Chen L."/>
            <person name="Yang M."/>
            <person name="Gaffney P.M."/>
            <person name="Wang S."/>
            <person name="Luo L."/>
            <person name="She Z."/>
            <person name="Ming Y."/>
            <person name="Huang W."/>
            <person name="Zhang S."/>
            <person name="Huang B."/>
            <person name="Zhang Y."/>
            <person name="Qu T."/>
            <person name="Ni P."/>
            <person name="Miao G."/>
            <person name="Wang J."/>
            <person name="Wang Q."/>
            <person name="Steinberg C.E."/>
            <person name="Wang H."/>
            <person name="Li N."/>
            <person name="Qian L."/>
            <person name="Zhang G."/>
            <person name="Li Y."/>
            <person name="Yang H."/>
            <person name="Liu X."/>
            <person name="Wang J."/>
            <person name="Yin Y."/>
            <person name="Wang J."/>
        </authorList>
    </citation>
    <scope>NUCLEOTIDE SEQUENCE [LARGE SCALE GENOMIC DNA]</scope>
    <source>
        <strain evidence="13">05x7-T-G4-1.051#20</strain>
    </source>
</reference>
<dbReference type="InParanoid" id="K1Q7I2"/>
<dbReference type="InterPro" id="IPR017920">
    <property type="entry name" value="COMM"/>
</dbReference>
<dbReference type="InterPro" id="IPR017452">
    <property type="entry name" value="GPCR_Rhodpsn_7TM"/>
</dbReference>
<organism evidence="13">
    <name type="scientific">Magallana gigas</name>
    <name type="common">Pacific oyster</name>
    <name type="synonym">Crassostrea gigas</name>
    <dbReference type="NCBI Taxonomy" id="29159"/>
    <lineage>
        <taxon>Eukaryota</taxon>
        <taxon>Metazoa</taxon>
        <taxon>Spiralia</taxon>
        <taxon>Lophotrochozoa</taxon>
        <taxon>Mollusca</taxon>
        <taxon>Bivalvia</taxon>
        <taxon>Autobranchia</taxon>
        <taxon>Pteriomorphia</taxon>
        <taxon>Ostreida</taxon>
        <taxon>Ostreoidea</taxon>
        <taxon>Ostreidae</taxon>
        <taxon>Magallana</taxon>
    </lineage>
</organism>
<feature type="transmembrane region" description="Helical" evidence="10">
    <location>
        <begin position="65"/>
        <end position="85"/>
    </location>
</feature>
<evidence type="ECO:0000256" key="8">
    <source>
        <dbReference type="RuleBase" id="RU000688"/>
    </source>
</evidence>
<evidence type="ECO:0000256" key="7">
    <source>
        <dbReference type="ARBA" id="ARBA00023224"/>
    </source>
</evidence>
<dbReference type="PROSITE" id="PS00237">
    <property type="entry name" value="G_PROTEIN_RECEP_F1_1"/>
    <property type="match status" value="1"/>
</dbReference>
<comment type="subcellular location">
    <subcellularLocation>
        <location evidence="1">Membrane</location>
        <topology evidence="1">Multi-pass membrane protein</topology>
    </subcellularLocation>
</comment>
<dbReference type="Pfam" id="PF07258">
    <property type="entry name" value="COMM_domain"/>
    <property type="match status" value="1"/>
</dbReference>
<evidence type="ECO:0000259" key="11">
    <source>
        <dbReference type="PROSITE" id="PS50262"/>
    </source>
</evidence>
<dbReference type="InterPro" id="IPR000276">
    <property type="entry name" value="GPCR_Rhodpsn"/>
</dbReference>
<evidence type="ECO:0000256" key="10">
    <source>
        <dbReference type="SAM" id="Phobius"/>
    </source>
</evidence>
<feature type="domain" description="COMM" evidence="12">
    <location>
        <begin position="321"/>
        <end position="390"/>
    </location>
</feature>
<evidence type="ECO:0000256" key="1">
    <source>
        <dbReference type="ARBA" id="ARBA00004141"/>
    </source>
</evidence>
<protein>
    <submittedName>
        <fullName evidence="13">COMM domain-containing protein 10</fullName>
    </submittedName>
</protein>
<evidence type="ECO:0000256" key="2">
    <source>
        <dbReference type="ARBA" id="ARBA00022692"/>
    </source>
</evidence>
<keyword evidence="7 8" id="KW-0807">Transducer</keyword>
<dbReference type="GO" id="GO:0004930">
    <property type="term" value="F:G protein-coupled receptor activity"/>
    <property type="evidence" value="ECO:0007669"/>
    <property type="project" value="UniProtKB-KW"/>
</dbReference>
<gene>
    <name evidence="13" type="ORF">CGI_10000768</name>
</gene>
<proteinExistence type="inferred from homology"/>
<dbReference type="PROSITE" id="PS51269">
    <property type="entry name" value="COMM"/>
    <property type="match status" value="1"/>
</dbReference>
<dbReference type="Pfam" id="PF00001">
    <property type="entry name" value="7tm_1"/>
    <property type="match status" value="1"/>
</dbReference>
<comment type="similarity">
    <text evidence="8">Belongs to the G-protein coupled receptor 1 family.</text>
</comment>
<accession>K1Q7I2</accession>
<feature type="transmembrane region" description="Helical" evidence="10">
    <location>
        <begin position="26"/>
        <end position="45"/>
    </location>
</feature>
<evidence type="ECO:0000256" key="6">
    <source>
        <dbReference type="ARBA" id="ARBA00023170"/>
    </source>
</evidence>
<feature type="domain" description="G-protein coupled receptors family 1 profile" evidence="11">
    <location>
        <begin position="7"/>
        <end position="276"/>
    </location>
</feature>
<dbReference type="HOGENOM" id="CLU_694948_0_0_1"/>
<feature type="region of interest" description="Disordered" evidence="9">
    <location>
        <begin position="192"/>
        <end position="220"/>
    </location>
</feature>
<dbReference type="Gene3D" id="1.20.1070.10">
    <property type="entry name" value="Rhodopsin 7-helix transmembrane proteins"/>
    <property type="match status" value="1"/>
</dbReference>
<dbReference type="SUPFAM" id="SSF81321">
    <property type="entry name" value="Family A G protein-coupled receptor-like"/>
    <property type="match status" value="1"/>
</dbReference>
<keyword evidence="2 8" id="KW-0812">Transmembrane</keyword>
<evidence type="ECO:0000256" key="3">
    <source>
        <dbReference type="ARBA" id="ARBA00022989"/>
    </source>
</evidence>
<evidence type="ECO:0000259" key="12">
    <source>
        <dbReference type="PROSITE" id="PS51269"/>
    </source>
</evidence>
<dbReference type="GO" id="GO:0016020">
    <property type="term" value="C:membrane"/>
    <property type="evidence" value="ECO:0007669"/>
    <property type="project" value="UniProtKB-SubCell"/>
</dbReference>
<dbReference type="PANTHER" id="PTHR24238">
    <property type="entry name" value="G-PROTEIN COUPLED RECEPTOR"/>
    <property type="match status" value="1"/>
</dbReference>
<dbReference type="CDD" id="cd00637">
    <property type="entry name" value="7tm_classA_rhodopsin-like"/>
    <property type="match status" value="1"/>
</dbReference>
<sequence>MLVGIFGNLMVLIVYLRKRLKCSSDYFILNLAFLDLLTCLIGVPVEIVDLRDPYMFYAPAACKLLRTVESFSNMGSTLTLMAIAMDRYKRICKLGERFSNQKAKRLCIGAILIGALTCWPAGVVFGKKTVDVGIPGANTADCSTADEMRNTIYPLLYYGLVMLYFIICVIFVLFVYVRISIFIRRGKSNQKKTTKPTAQHAPSLNLHSSNDGHTALSSVSGEEDVINRQVIEKKAVDISQGGRLVNTIKVTRTTTIFVAVTAAFILSYLPFLVVMVTRNIKKNFEDILSPSAEVKVIVDAWKNAAADVVTKLRQRTITPKRLEEINWRLNLQMAQSNKSKMKLPNAMFELKINDEDSEAKEKIRFEMTHDELYSFYNQVGGFEIHIYIKYMCIYFCM</sequence>
<feature type="transmembrane region" description="Helical" evidence="10">
    <location>
        <begin position="106"/>
        <end position="125"/>
    </location>
</feature>
<evidence type="ECO:0000256" key="4">
    <source>
        <dbReference type="ARBA" id="ARBA00023040"/>
    </source>
</evidence>
<evidence type="ECO:0000313" key="13">
    <source>
        <dbReference type="EMBL" id="EKC27244.1"/>
    </source>
</evidence>
<dbReference type="PRINTS" id="PR00237">
    <property type="entry name" value="GPCRRHODOPSN"/>
</dbReference>
<dbReference type="AlphaFoldDB" id="K1Q7I2"/>
<keyword evidence="4 8" id="KW-0297">G-protein coupled receptor</keyword>
<dbReference type="EMBL" id="JH816133">
    <property type="protein sequence ID" value="EKC27244.1"/>
    <property type="molecule type" value="Genomic_DNA"/>
</dbReference>